<accession>K0KUT9</accession>
<evidence type="ECO:0000313" key="4">
    <source>
        <dbReference type="Proteomes" id="UP000009328"/>
    </source>
</evidence>
<proteinExistence type="predicted"/>
<keyword evidence="3" id="KW-0808">Transferase</keyword>
<feature type="coiled-coil region" evidence="1">
    <location>
        <begin position="31"/>
        <end position="100"/>
    </location>
</feature>
<comment type="caution">
    <text evidence="3">The sequence shown here is derived from an EMBL/GenBank/DDBJ whole genome shotgun (WGS) entry which is preliminary data.</text>
</comment>
<dbReference type="InParanoid" id="K0KUT9"/>
<evidence type="ECO:0000313" key="3">
    <source>
        <dbReference type="EMBL" id="CCH46981.1"/>
    </source>
</evidence>
<keyword evidence="3" id="KW-0418">Kinase</keyword>
<dbReference type="GO" id="GO:0004674">
    <property type="term" value="F:protein serine/threonine kinase activity"/>
    <property type="evidence" value="ECO:0007669"/>
    <property type="project" value="UniProtKB-EC"/>
</dbReference>
<feature type="region of interest" description="Disordered" evidence="2">
    <location>
        <begin position="189"/>
        <end position="254"/>
    </location>
</feature>
<dbReference type="EMBL" id="CAIF01000292">
    <property type="protein sequence ID" value="CCH46981.1"/>
    <property type="molecule type" value="Genomic_DNA"/>
</dbReference>
<name>K0KUT9_WICCF</name>
<reference evidence="3 4" key="1">
    <citation type="journal article" date="2012" name="Eukaryot. Cell">
        <title>Draft genome sequence of Wickerhamomyces ciferrii NRRL Y-1031 F-60-10.</title>
        <authorList>
            <person name="Schneider J."/>
            <person name="Andrea H."/>
            <person name="Blom J."/>
            <person name="Jaenicke S."/>
            <person name="Ruckert C."/>
            <person name="Schorsch C."/>
            <person name="Szczepanowski R."/>
            <person name="Farwick M."/>
            <person name="Goesmann A."/>
            <person name="Puhler A."/>
            <person name="Schaffer S."/>
            <person name="Tauch A."/>
            <person name="Kohler T."/>
            <person name="Brinkrolf K."/>
        </authorList>
    </citation>
    <scope>NUCLEOTIDE SEQUENCE [LARGE SCALE GENOMIC DNA]</scope>
    <source>
        <strain evidence="4">ATCC 14091 / BCRC 22168 / CBS 111 / JCM 3599 / NBRC 0793 / NRRL Y-1031 F-60-10</strain>
    </source>
</reference>
<evidence type="ECO:0000256" key="1">
    <source>
        <dbReference type="SAM" id="Coils"/>
    </source>
</evidence>
<dbReference type="Proteomes" id="UP000009328">
    <property type="component" value="Unassembled WGS sequence"/>
</dbReference>
<organism evidence="3 4">
    <name type="scientific">Wickerhamomyces ciferrii (strain ATCC 14091 / BCRC 22168 / CBS 111 / JCM 3599 / NBRC 0793 / NRRL Y-1031 F-60-10)</name>
    <name type="common">Yeast</name>
    <name type="synonym">Pichia ciferrii</name>
    <dbReference type="NCBI Taxonomy" id="1206466"/>
    <lineage>
        <taxon>Eukaryota</taxon>
        <taxon>Fungi</taxon>
        <taxon>Dikarya</taxon>
        <taxon>Ascomycota</taxon>
        <taxon>Saccharomycotina</taxon>
        <taxon>Saccharomycetes</taxon>
        <taxon>Phaffomycetales</taxon>
        <taxon>Wickerhamomycetaceae</taxon>
        <taxon>Wickerhamomyces</taxon>
    </lineage>
</organism>
<sequence length="431" mass="50325">MSLTENRNKENIPITISPQKTKSIAPDQINQQQQNQIISQLESDVKRLEKLYKDEVLKSQSTLNEQEKLELDLLKKEKQILSQQQSLQKLQDLNKSLSKKLSGEVSYYENIINNYKINEKQYDEKILKLRNGHLKFEHMLKQKNDELLEINQELEVTKNDLDLKSMEFSQLQHKLNTTFKKLDDLEASIPEPRGEPIHTFTNLDDDSDEEEGASSSDDELNSLIINEEDDDEDEFNDTNNDNETSNEQYDITDNSSMNLTNEINDQINEKSKVIKKYQFEIKSLKNEKIQLYTYINKLLKNKPHEDQNSILKEKLVKRKILRTISINQVLNNQKVTNSPRPKSKGKRVISNYVNFKNYGNISKRSLQFEKQVQNSDNEDDNTSEVDEDELRILGNQNLGHTFFLKSKYLMTPLDFLISKTNGNNELDLDID</sequence>
<dbReference type="AlphaFoldDB" id="K0KUT9"/>
<evidence type="ECO:0000256" key="2">
    <source>
        <dbReference type="SAM" id="MobiDB-lite"/>
    </source>
</evidence>
<feature type="compositionally biased region" description="Acidic residues" evidence="2">
    <location>
        <begin position="203"/>
        <end position="236"/>
    </location>
</feature>
<keyword evidence="4" id="KW-1185">Reference proteome</keyword>
<feature type="compositionally biased region" description="Low complexity" evidence="2">
    <location>
        <begin position="237"/>
        <end position="247"/>
    </location>
</feature>
<protein>
    <submittedName>
        <fullName evidence="3">Serine/threonine-protein kinase</fullName>
        <ecNumber evidence="3">2.7.11.1</ecNumber>
    </submittedName>
</protein>
<dbReference type="HOGENOM" id="CLU_636485_0_0_1"/>
<keyword evidence="1" id="KW-0175">Coiled coil</keyword>
<dbReference type="EC" id="2.7.11.1" evidence="3"/>
<gene>
    <name evidence="3" type="ORF">BN7_6588</name>
</gene>